<dbReference type="AlphaFoldDB" id="A0A4S4M458"/>
<proteinExistence type="predicted"/>
<reference evidence="2 3" key="1">
    <citation type="submission" date="2019-02" db="EMBL/GenBank/DDBJ databases">
        <title>Genome sequencing of the rare red list fungi Bondarzewia mesenterica.</title>
        <authorList>
            <person name="Buettner E."/>
            <person name="Kellner H."/>
        </authorList>
    </citation>
    <scope>NUCLEOTIDE SEQUENCE [LARGE SCALE GENOMIC DNA]</scope>
    <source>
        <strain evidence="2 3">DSM 108281</strain>
    </source>
</reference>
<evidence type="ECO:0000256" key="1">
    <source>
        <dbReference type="SAM" id="MobiDB-lite"/>
    </source>
</evidence>
<protein>
    <submittedName>
        <fullName evidence="2">Uncharacterized protein</fullName>
    </submittedName>
</protein>
<feature type="region of interest" description="Disordered" evidence="1">
    <location>
        <begin position="189"/>
        <end position="224"/>
    </location>
</feature>
<sequence>MPAYPLLVSKLKEALSDHMKLLSSVLAEVEDYIMWRKTFAEYLKHLETLDVFVKDAEVNNWIEEVSTVLELITMYDWLEWGTHFLPQLTTLVRHECEVMIEYEKVYILKEHVAAAKVKEDTWLSLRLMLLDTANTGEQEADTEMTALSSETGGNISAVSNTGKGKGCVTKRKTAEVTATKIIPSDAPVVKTEAAKSKASGSSGSRLRLTAHSSRSSTTATSHFLKKSVDEQKRLASEVMSTSESGMSLTRLTRMEDTITWCLESNACKLAMVLAECEMDKRELEKVRHEIHTVKRALGIKDDE</sequence>
<evidence type="ECO:0000313" key="3">
    <source>
        <dbReference type="Proteomes" id="UP000310158"/>
    </source>
</evidence>
<comment type="caution">
    <text evidence="2">The sequence shown here is derived from an EMBL/GenBank/DDBJ whole genome shotgun (WGS) entry which is preliminary data.</text>
</comment>
<organism evidence="2 3">
    <name type="scientific">Bondarzewia mesenterica</name>
    <dbReference type="NCBI Taxonomy" id="1095465"/>
    <lineage>
        <taxon>Eukaryota</taxon>
        <taxon>Fungi</taxon>
        <taxon>Dikarya</taxon>
        <taxon>Basidiomycota</taxon>
        <taxon>Agaricomycotina</taxon>
        <taxon>Agaricomycetes</taxon>
        <taxon>Russulales</taxon>
        <taxon>Bondarzewiaceae</taxon>
        <taxon>Bondarzewia</taxon>
    </lineage>
</organism>
<evidence type="ECO:0000313" key="2">
    <source>
        <dbReference type="EMBL" id="THH17640.1"/>
    </source>
</evidence>
<name>A0A4S4M458_9AGAM</name>
<feature type="compositionally biased region" description="Low complexity" evidence="1">
    <location>
        <begin position="196"/>
        <end position="222"/>
    </location>
</feature>
<gene>
    <name evidence="2" type="ORF">EW146_g3213</name>
</gene>
<dbReference type="Proteomes" id="UP000310158">
    <property type="component" value="Unassembled WGS sequence"/>
</dbReference>
<dbReference type="EMBL" id="SGPL01000103">
    <property type="protein sequence ID" value="THH17640.1"/>
    <property type="molecule type" value="Genomic_DNA"/>
</dbReference>
<keyword evidence="3" id="KW-1185">Reference proteome</keyword>
<accession>A0A4S4M458</accession>